<protein>
    <submittedName>
        <fullName evidence="1">Uncharacterized protein</fullName>
    </submittedName>
</protein>
<evidence type="ECO:0000313" key="1">
    <source>
        <dbReference type="EMBL" id="KAJ5069213.1"/>
    </source>
</evidence>
<organism evidence="1 2">
    <name type="scientific">Anaeramoeba ignava</name>
    <name type="common">Anaerobic marine amoeba</name>
    <dbReference type="NCBI Taxonomy" id="1746090"/>
    <lineage>
        <taxon>Eukaryota</taxon>
        <taxon>Metamonada</taxon>
        <taxon>Anaeramoebidae</taxon>
        <taxon>Anaeramoeba</taxon>
    </lineage>
</organism>
<proteinExistence type="predicted"/>
<keyword evidence="2" id="KW-1185">Reference proteome</keyword>
<dbReference type="EMBL" id="JAPDFW010000107">
    <property type="protein sequence ID" value="KAJ5069213.1"/>
    <property type="molecule type" value="Genomic_DNA"/>
</dbReference>
<dbReference type="AlphaFoldDB" id="A0A9Q0LAM6"/>
<evidence type="ECO:0000313" key="2">
    <source>
        <dbReference type="Proteomes" id="UP001149090"/>
    </source>
</evidence>
<accession>A0A9Q0LAM6</accession>
<comment type="caution">
    <text evidence="1">The sequence shown here is derived from an EMBL/GenBank/DDBJ whole genome shotgun (WGS) entry which is preliminary data.</text>
</comment>
<gene>
    <name evidence="1" type="ORF">M0811_11831</name>
</gene>
<reference evidence="1" key="1">
    <citation type="submission" date="2022-10" db="EMBL/GenBank/DDBJ databases">
        <title>Novel sulphate-reducing endosymbionts in the free-living metamonad Anaeramoeba.</title>
        <authorList>
            <person name="Jerlstrom-Hultqvist J."/>
            <person name="Cepicka I."/>
            <person name="Gallot-Lavallee L."/>
            <person name="Salas-Leiva D."/>
            <person name="Curtis B.A."/>
            <person name="Zahonova K."/>
            <person name="Pipaliya S."/>
            <person name="Dacks J."/>
            <person name="Roger A.J."/>
        </authorList>
    </citation>
    <scope>NUCLEOTIDE SEQUENCE</scope>
    <source>
        <strain evidence="1">BMAN</strain>
    </source>
</reference>
<dbReference type="Proteomes" id="UP001149090">
    <property type="component" value="Unassembled WGS sequence"/>
</dbReference>
<name>A0A9Q0LAM6_ANAIG</name>
<sequence>MDALVFEFRSQYKYAFFSQTDPKLSESIIVKLKELYNLDVSKTKDGGFTIMNLTNSIRFPTLQVQIIQTCKEHGFKLTHFSSQSDEVCYSIYEREQKEN</sequence>